<evidence type="ECO:0000256" key="1">
    <source>
        <dbReference type="ARBA" id="ARBA00004651"/>
    </source>
</evidence>
<dbReference type="InterPro" id="IPR032808">
    <property type="entry name" value="DoxX"/>
</dbReference>
<evidence type="ECO:0000313" key="9">
    <source>
        <dbReference type="Proteomes" id="UP000248079"/>
    </source>
</evidence>
<evidence type="ECO:0000256" key="7">
    <source>
        <dbReference type="SAM" id="Phobius"/>
    </source>
</evidence>
<keyword evidence="9" id="KW-1185">Reference proteome</keyword>
<comment type="caution">
    <text evidence="8">The sequence shown here is derived from an EMBL/GenBank/DDBJ whole genome shotgun (WGS) entry which is preliminary data.</text>
</comment>
<sequence length="131" mass="14252">MKKEYLNDYGLLVLRIGLALLMLPHGLSKAGLLFGGGEIRFPDPLGVGASFSLGLAVVAEVIFSWLVLLGYKVRLSVIPLIVTMLVAIFVIHINDPWAKSELAVLYLLAYVVLAIAGSGRYSLDRLIEGRK</sequence>
<reference evidence="8 9" key="1">
    <citation type="submission" date="2018-05" db="EMBL/GenBank/DDBJ databases">
        <title>Marinifilum breve JC075T sp. nov., a marine bacterium isolated from Yongle Blue Hole in the South China Sea.</title>
        <authorList>
            <person name="Fu T."/>
        </authorList>
    </citation>
    <scope>NUCLEOTIDE SEQUENCE [LARGE SCALE GENOMIC DNA]</scope>
    <source>
        <strain evidence="8 9">JC075</strain>
    </source>
</reference>
<keyword evidence="4 7" id="KW-0812">Transmembrane</keyword>
<feature type="transmembrane region" description="Helical" evidence="7">
    <location>
        <begin position="9"/>
        <end position="27"/>
    </location>
</feature>
<dbReference type="PANTHER" id="PTHR33452:SF1">
    <property type="entry name" value="INNER MEMBRANE PROTEIN YPHA-RELATED"/>
    <property type="match status" value="1"/>
</dbReference>
<evidence type="ECO:0000256" key="6">
    <source>
        <dbReference type="ARBA" id="ARBA00023136"/>
    </source>
</evidence>
<evidence type="ECO:0000256" key="2">
    <source>
        <dbReference type="ARBA" id="ARBA00006679"/>
    </source>
</evidence>
<dbReference type="EMBL" id="QFLI01000001">
    <property type="protein sequence ID" value="PXY03153.1"/>
    <property type="molecule type" value="Genomic_DNA"/>
</dbReference>
<organism evidence="8 9">
    <name type="scientific">Marinifilum breve</name>
    <dbReference type="NCBI Taxonomy" id="2184082"/>
    <lineage>
        <taxon>Bacteria</taxon>
        <taxon>Pseudomonadati</taxon>
        <taxon>Bacteroidota</taxon>
        <taxon>Bacteroidia</taxon>
        <taxon>Marinilabiliales</taxon>
        <taxon>Marinifilaceae</taxon>
    </lineage>
</organism>
<gene>
    <name evidence="8" type="ORF">DF185_03445</name>
</gene>
<dbReference type="Proteomes" id="UP000248079">
    <property type="component" value="Unassembled WGS sequence"/>
</dbReference>
<comment type="similarity">
    <text evidence="2">Belongs to the DoxX family.</text>
</comment>
<accession>A0A2V4A4G7</accession>
<keyword evidence="6 7" id="KW-0472">Membrane</keyword>
<name>A0A2V4A4G7_9BACT</name>
<dbReference type="InterPro" id="IPR051907">
    <property type="entry name" value="DoxX-like_oxidoreductase"/>
</dbReference>
<dbReference type="AlphaFoldDB" id="A0A2V4A4G7"/>
<keyword evidence="5 7" id="KW-1133">Transmembrane helix</keyword>
<evidence type="ECO:0000256" key="5">
    <source>
        <dbReference type="ARBA" id="ARBA00022989"/>
    </source>
</evidence>
<comment type="subcellular location">
    <subcellularLocation>
        <location evidence="1">Cell membrane</location>
        <topology evidence="1">Multi-pass membrane protein</topology>
    </subcellularLocation>
</comment>
<dbReference type="Pfam" id="PF07681">
    <property type="entry name" value="DoxX"/>
    <property type="match status" value="1"/>
</dbReference>
<feature type="transmembrane region" description="Helical" evidence="7">
    <location>
        <begin position="75"/>
        <end position="93"/>
    </location>
</feature>
<dbReference type="RefSeq" id="WP_110359308.1">
    <property type="nucleotide sequence ID" value="NZ_QFLI01000001.1"/>
</dbReference>
<proteinExistence type="inferred from homology"/>
<evidence type="ECO:0000313" key="8">
    <source>
        <dbReference type="EMBL" id="PXY03153.1"/>
    </source>
</evidence>
<evidence type="ECO:0000256" key="3">
    <source>
        <dbReference type="ARBA" id="ARBA00022475"/>
    </source>
</evidence>
<dbReference type="OrthoDB" id="9813193at2"/>
<dbReference type="GO" id="GO:0005886">
    <property type="term" value="C:plasma membrane"/>
    <property type="evidence" value="ECO:0007669"/>
    <property type="project" value="UniProtKB-SubCell"/>
</dbReference>
<keyword evidence="3" id="KW-1003">Cell membrane</keyword>
<feature type="transmembrane region" description="Helical" evidence="7">
    <location>
        <begin position="105"/>
        <end position="123"/>
    </location>
</feature>
<evidence type="ECO:0000256" key="4">
    <source>
        <dbReference type="ARBA" id="ARBA00022692"/>
    </source>
</evidence>
<feature type="transmembrane region" description="Helical" evidence="7">
    <location>
        <begin position="47"/>
        <end position="68"/>
    </location>
</feature>
<protein>
    <submittedName>
        <fullName evidence="8">DoxX family protein</fullName>
    </submittedName>
</protein>
<dbReference type="PANTHER" id="PTHR33452">
    <property type="entry name" value="OXIDOREDUCTASE CATD-RELATED"/>
    <property type="match status" value="1"/>
</dbReference>